<dbReference type="OrthoDB" id="4686467at2"/>
<dbReference type="Proteomes" id="UP000192434">
    <property type="component" value="Unassembled WGS sequence"/>
</dbReference>
<comment type="caution">
    <text evidence="1">The sequence shown here is derived from an EMBL/GenBank/DDBJ whole genome shotgun (WGS) entry which is preliminary data.</text>
</comment>
<dbReference type="EMBL" id="MVII01000036">
    <property type="protein sequence ID" value="ORB50323.1"/>
    <property type="molecule type" value="Genomic_DNA"/>
</dbReference>
<name>A0A1S4VR16_9MYCO</name>
<sequence length="100" mass="10319">MVVTSTNSTSEVDTGGWLEDVGVARPAALSATGFAGVNRAVRDISARAPGPTPLASEDVPPHESAALAEFAEQFAVDVSAATEGVELYQLLPDRRVNLPG</sequence>
<accession>A0A1S4VR16</accession>
<proteinExistence type="predicted"/>
<dbReference type="AlphaFoldDB" id="A0A1S4VR16"/>
<protein>
    <submittedName>
        <fullName evidence="1">Uncharacterized protein</fullName>
    </submittedName>
</protein>
<reference evidence="1 2" key="1">
    <citation type="submission" date="2016-12" db="EMBL/GenBank/DDBJ databases">
        <title>The new phylogeny of genus Mycobacterium.</title>
        <authorList>
            <person name="Tortoli E."/>
            <person name="Trovato A."/>
            <person name="Cirillo D.M."/>
        </authorList>
    </citation>
    <scope>NUCLEOTIDE SEQUENCE [LARGE SCALE GENOMIC DNA]</scope>
    <source>
        <strain evidence="1 2">CCUG 66554</strain>
    </source>
</reference>
<evidence type="ECO:0000313" key="1">
    <source>
        <dbReference type="EMBL" id="ORB50323.1"/>
    </source>
</evidence>
<dbReference type="STRING" id="1578165.BKG68_00460"/>
<dbReference type="KEGG" id="msao:MYCSP_19525"/>
<gene>
    <name evidence="1" type="ORF">BST43_22335</name>
</gene>
<dbReference type="RefSeq" id="WP_083019100.1">
    <property type="nucleotide sequence ID" value="NZ_CP010271.1"/>
</dbReference>
<organism evidence="1 2">
    <name type="scientific">Mycobacteroides saopaulense</name>
    <dbReference type="NCBI Taxonomy" id="1578165"/>
    <lineage>
        <taxon>Bacteria</taxon>
        <taxon>Bacillati</taxon>
        <taxon>Actinomycetota</taxon>
        <taxon>Actinomycetes</taxon>
        <taxon>Mycobacteriales</taxon>
        <taxon>Mycobacteriaceae</taxon>
        <taxon>Mycobacteroides</taxon>
    </lineage>
</organism>
<evidence type="ECO:0000313" key="2">
    <source>
        <dbReference type="Proteomes" id="UP000192434"/>
    </source>
</evidence>